<dbReference type="CDD" id="cd02198">
    <property type="entry name" value="YjgH_like"/>
    <property type="match status" value="1"/>
</dbReference>
<dbReference type="GO" id="GO:0005829">
    <property type="term" value="C:cytosol"/>
    <property type="evidence" value="ECO:0007669"/>
    <property type="project" value="TreeGrafter"/>
</dbReference>
<proteinExistence type="predicted"/>
<dbReference type="InterPro" id="IPR006175">
    <property type="entry name" value="YjgF/YER057c/UK114"/>
</dbReference>
<dbReference type="Gene3D" id="3.30.1330.40">
    <property type="entry name" value="RutC-like"/>
    <property type="match status" value="1"/>
</dbReference>
<dbReference type="EMBL" id="RWKW01000020">
    <property type="protein sequence ID" value="RST87380.1"/>
    <property type="molecule type" value="Genomic_DNA"/>
</dbReference>
<dbReference type="Proteomes" id="UP000278398">
    <property type="component" value="Unassembled WGS sequence"/>
</dbReference>
<reference evidence="1 2" key="1">
    <citation type="submission" date="2018-12" db="EMBL/GenBank/DDBJ databases">
        <title>Mesorhizobium carbonis sp. nov., isolated from coal mine water.</title>
        <authorList>
            <person name="Xin W."/>
            <person name="Xu Z."/>
            <person name="Xiang F."/>
            <person name="Zhang J."/>
            <person name="Xi L."/>
            <person name="Liu J."/>
        </authorList>
    </citation>
    <scope>NUCLEOTIDE SEQUENCE [LARGE SCALE GENOMIC DNA]</scope>
    <source>
        <strain evidence="1 2">B2.3</strain>
    </source>
</reference>
<dbReference type="InterPro" id="IPR038743">
    <property type="entry name" value="YjgH-like"/>
</dbReference>
<dbReference type="GO" id="GO:0019239">
    <property type="term" value="F:deaminase activity"/>
    <property type="evidence" value="ECO:0007669"/>
    <property type="project" value="TreeGrafter"/>
</dbReference>
<name>A0A3S0AAM5_9HYPH</name>
<dbReference type="SUPFAM" id="SSF55298">
    <property type="entry name" value="YjgF-like"/>
    <property type="match status" value="1"/>
</dbReference>
<protein>
    <submittedName>
        <fullName evidence="1">RidA family protein</fullName>
    </submittedName>
</protein>
<dbReference type="RefSeq" id="WP_126698579.1">
    <property type="nucleotide sequence ID" value="NZ_RWKW01000020.1"/>
</dbReference>
<organism evidence="1 2">
    <name type="scientific">Aquibium carbonis</name>
    <dbReference type="NCBI Taxonomy" id="2495581"/>
    <lineage>
        <taxon>Bacteria</taxon>
        <taxon>Pseudomonadati</taxon>
        <taxon>Pseudomonadota</taxon>
        <taxon>Alphaproteobacteria</taxon>
        <taxon>Hyphomicrobiales</taxon>
        <taxon>Phyllobacteriaceae</taxon>
        <taxon>Aquibium</taxon>
    </lineage>
</organism>
<keyword evidence="2" id="KW-1185">Reference proteome</keyword>
<comment type="caution">
    <text evidence="1">The sequence shown here is derived from an EMBL/GenBank/DDBJ whole genome shotgun (WGS) entry which is preliminary data.</text>
</comment>
<dbReference type="PANTHER" id="PTHR11803">
    <property type="entry name" value="2-IMINOBUTANOATE/2-IMINOPROPANOATE DEAMINASE RIDA"/>
    <property type="match status" value="1"/>
</dbReference>
<dbReference type="AlphaFoldDB" id="A0A3S0AAM5"/>
<gene>
    <name evidence="1" type="ORF">EJC49_06130</name>
</gene>
<dbReference type="Pfam" id="PF01042">
    <property type="entry name" value="Ribonuc_L-PSP"/>
    <property type="match status" value="1"/>
</dbReference>
<accession>A0A3S0AAM5</accession>
<evidence type="ECO:0000313" key="2">
    <source>
        <dbReference type="Proteomes" id="UP000278398"/>
    </source>
</evidence>
<sequence>MHRPIVPASLRGVYDQWHFAPAVVANGFVFCSGIVGTSPGGETPGEDGLKGAEATLADADAPLAALMAVKDPEAQFATAFEALKAILAEAGCDLSDVVEITTYHVDIARHMATFMTVRDRYLSEPWPAWTAIGVSELIVPGGLMEIRAVAVARG</sequence>
<evidence type="ECO:0000313" key="1">
    <source>
        <dbReference type="EMBL" id="RST87380.1"/>
    </source>
</evidence>
<dbReference type="OrthoDB" id="9809792at2"/>
<dbReference type="InterPro" id="IPR035959">
    <property type="entry name" value="RutC-like_sf"/>
</dbReference>
<dbReference type="PANTHER" id="PTHR11803:SF44">
    <property type="entry name" value="RUTC FAMILY PROTEIN YJGH"/>
    <property type="match status" value="1"/>
</dbReference>